<sequence>GTNPWIARFDVKNVEPTEAGDLATIKVKARLDQSGVLNITSAYTVEEVEVEEPVPQPEPKEGEEPAKPEMRKVKKLQKKADLPVSQASQCLDNETLSALTKKENEMHKGDQLVFETEHAKNSLEEYIYEIRGKVEGDCSAFVDPSERDGFLSRLMEAEDWLYEDGEDTTKAAYVEKLASLKAVGDPIVERAREDRERPAAARELREIIEHWAERAMSQEERFAHITDEERQRVIDRIEKVQSWLDEKMEKQSLKKKWEAPVVFANEIRTQKQELVYFASPIMSRPKPKEEPKPEEPAAASGAATPNPAQENPAKPTEEMDVD</sequence>
<organism evidence="1 2">
    <name type="scientific">Linderina macrospora</name>
    <dbReference type="NCBI Taxonomy" id="4868"/>
    <lineage>
        <taxon>Eukaryota</taxon>
        <taxon>Fungi</taxon>
        <taxon>Fungi incertae sedis</taxon>
        <taxon>Zoopagomycota</taxon>
        <taxon>Kickxellomycotina</taxon>
        <taxon>Kickxellomycetes</taxon>
        <taxon>Kickxellales</taxon>
        <taxon>Kickxellaceae</taxon>
        <taxon>Linderina</taxon>
    </lineage>
</organism>
<comment type="caution">
    <text evidence="1">The sequence shown here is derived from an EMBL/GenBank/DDBJ whole genome shotgun (WGS) entry which is preliminary data.</text>
</comment>
<dbReference type="Proteomes" id="UP001150603">
    <property type="component" value="Unassembled WGS sequence"/>
</dbReference>
<protein>
    <submittedName>
        <fullName evidence="1">Adenyl-nucleotide exchange factor sse1</fullName>
    </submittedName>
</protein>
<feature type="non-terminal residue" evidence="1">
    <location>
        <position position="1"/>
    </location>
</feature>
<reference evidence="1" key="1">
    <citation type="submission" date="2022-07" db="EMBL/GenBank/DDBJ databases">
        <title>Phylogenomic reconstructions and comparative analyses of Kickxellomycotina fungi.</title>
        <authorList>
            <person name="Reynolds N.K."/>
            <person name="Stajich J.E."/>
            <person name="Barry K."/>
            <person name="Grigoriev I.V."/>
            <person name="Crous P."/>
            <person name="Smith M.E."/>
        </authorList>
    </citation>
    <scope>NUCLEOTIDE SEQUENCE</scope>
    <source>
        <strain evidence="1">NRRL 5244</strain>
    </source>
</reference>
<name>A0ACC1J8T5_9FUNG</name>
<evidence type="ECO:0000313" key="2">
    <source>
        <dbReference type="Proteomes" id="UP001150603"/>
    </source>
</evidence>
<keyword evidence="2" id="KW-1185">Reference proteome</keyword>
<proteinExistence type="predicted"/>
<evidence type="ECO:0000313" key="1">
    <source>
        <dbReference type="EMBL" id="KAJ1941976.1"/>
    </source>
</evidence>
<gene>
    <name evidence="1" type="primary">SSE1</name>
    <name evidence="1" type="ORF">FBU59_003344</name>
</gene>
<dbReference type="EMBL" id="JANBPW010002098">
    <property type="protein sequence ID" value="KAJ1941976.1"/>
    <property type="molecule type" value="Genomic_DNA"/>
</dbReference>
<accession>A0ACC1J8T5</accession>